<evidence type="ECO:0000313" key="2">
    <source>
        <dbReference type="Proteomes" id="UP000674425"/>
    </source>
</evidence>
<organism evidence="1 2">
    <name type="scientific">Paraburkholderia aspalathi</name>
    <dbReference type="NCBI Taxonomy" id="1324617"/>
    <lineage>
        <taxon>Bacteria</taxon>
        <taxon>Pseudomonadati</taxon>
        <taxon>Pseudomonadota</taxon>
        <taxon>Betaproteobacteria</taxon>
        <taxon>Burkholderiales</taxon>
        <taxon>Burkholderiaceae</taxon>
        <taxon>Paraburkholderia</taxon>
    </lineage>
</organism>
<dbReference type="Proteomes" id="UP000674425">
    <property type="component" value="Unassembled WGS sequence"/>
</dbReference>
<dbReference type="EMBL" id="CAJNAU010000120">
    <property type="protein sequence ID" value="CAE6850912.1"/>
    <property type="molecule type" value="Genomic_DNA"/>
</dbReference>
<name>A0ABN7NA99_9BURK</name>
<comment type="caution">
    <text evidence="1">The sequence shown here is derived from an EMBL/GenBank/DDBJ whole genome shotgun (WGS) entry which is preliminary data.</text>
</comment>
<keyword evidence="2" id="KW-1185">Reference proteome</keyword>
<sequence length="197" mass="22081">MAISEYKSDPIVWMNVTTSANWTRPPVGIVRVEQALCAELSEMLGADRFKTCVWLDGGFVEWVPAEKKENETTKEVVDMILPRTPSFNLARNFIARAINKFKVEQDKSTGEVIESIEIRMPLSVGAKLSPAMGTSLYRSLLSLAGRCWQGGCKRSRKRVYSRYLSDGRWRGKQAGRTRNWRVSILATSVATTGRSGC</sequence>
<accession>A0ABN7NA99</accession>
<proteinExistence type="predicted"/>
<dbReference type="RefSeq" id="WP_200676411.1">
    <property type="nucleotide sequence ID" value="NZ_CAJNAU010000120.1"/>
</dbReference>
<protein>
    <submittedName>
        <fullName evidence="1">Uncharacterized protein</fullName>
    </submittedName>
</protein>
<reference evidence="1 2" key="1">
    <citation type="submission" date="2021-02" db="EMBL/GenBank/DDBJ databases">
        <authorList>
            <person name="Vanwijnsberghe S."/>
        </authorList>
    </citation>
    <scope>NUCLEOTIDE SEQUENCE [LARGE SCALE GENOMIC DNA]</scope>
    <source>
        <strain evidence="1 2">R-69658</strain>
    </source>
</reference>
<evidence type="ECO:0000313" key="1">
    <source>
        <dbReference type="EMBL" id="CAE6850912.1"/>
    </source>
</evidence>
<gene>
    <name evidence="1" type="ORF">R69658_07150</name>
</gene>